<dbReference type="InterPro" id="IPR029058">
    <property type="entry name" value="AB_hydrolase_fold"/>
</dbReference>
<sequence>MQTTQFELVDSSRQRVIPVAAYYAAAETGASTPTRKLALLNHGYGGKNTDYTFIAQNLVAHGYYVASLQQDLPGDAPMPTATGNVYQARYPYWARGVQTMLFALKALKRRQPGLDLRHVLVVGHSNGGDMAMLLAQQHPELVQKVISLDNRRVPFPRQRRPEILSLRSSDQVADPGVLPSPAEQAKYHTTIIQLPATLHNDMWDGATEAQKREINYLISRFLQ</sequence>
<comment type="caution">
    <text evidence="2">The sequence shown here is derived from an EMBL/GenBank/DDBJ whole genome shotgun (WGS) entry which is preliminary data.</text>
</comment>
<dbReference type="GO" id="GO:0016787">
    <property type="term" value="F:hydrolase activity"/>
    <property type="evidence" value="ECO:0007669"/>
    <property type="project" value="UniProtKB-KW"/>
</dbReference>
<feature type="domain" description="Serine aminopeptidase S33" evidence="1">
    <location>
        <begin position="33"/>
        <end position="146"/>
    </location>
</feature>
<reference evidence="2 3" key="1">
    <citation type="submission" date="2020-11" db="EMBL/GenBank/DDBJ databases">
        <authorList>
            <person name="Kim M.K."/>
        </authorList>
    </citation>
    <scope>NUCLEOTIDE SEQUENCE [LARGE SCALE GENOMIC DNA]</scope>
    <source>
        <strain evidence="2 3">BT662</strain>
    </source>
</reference>
<accession>A0ABS0I319</accession>
<dbReference type="InterPro" id="IPR022742">
    <property type="entry name" value="Hydrolase_4"/>
</dbReference>
<dbReference type="EMBL" id="JADQDM010000003">
    <property type="protein sequence ID" value="MBF9221341.1"/>
    <property type="molecule type" value="Genomic_DNA"/>
</dbReference>
<evidence type="ECO:0000313" key="2">
    <source>
        <dbReference type="EMBL" id="MBF9221341.1"/>
    </source>
</evidence>
<dbReference type="Pfam" id="PF12146">
    <property type="entry name" value="Hydrolase_4"/>
    <property type="match status" value="1"/>
</dbReference>
<organism evidence="2 3">
    <name type="scientific">Hymenobacter ruricola</name>
    <dbReference type="NCBI Taxonomy" id="2791023"/>
    <lineage>
        <taxon>Bacteria</taxon>
        <taxon>Pseudomonadati</taxon>
        <taxon>Bacteroidota</taxon>
        <taxon>Cytophagia</taxon>
        <taxon>Cytophagales</taxon>
        <taxon>Hymenobacteraceae</taxon>
        <taxon>Hymenobacter</taxon>
    </lineage>
</organism>
<keyword evidence="2" id="KW-0378">Hydrolase</keyword>
<dbReference type="Gene3D" id="3.40.50.1820">
    <property type="entry name" value="alpha/beta hydrolase"/>
    <property type="match status" value="1"/>
</dbReference>
<gene>
    <name evidence="2" type="ORF">I2H31_09510</name>
</gene>
<dbReference type="Proteomes" id="UP000618931">
    <property type="component" value="Unassembled WGS sequence"/>
</dbReference>
<protein>
    <submittedName>
        <fullName evidence="2">Alpha/beta hydrolase</fullName>
    </submittedName>
</protein>
<evidence type="ECO:0000259" key="1">
    <source>
        <dbReference type="Pfam" id="PF12146"/>
    </source>
</evidence>
<evidence type="ECO:0000313" key="3">
    <source>
        <dbReference type="Proteomes" id="UP000618931"/>
    </source>
</evidence>
<dbReference type="SUPFAM" id="SSF53474">
    <property type="entry name" value="alpha/beta-Hydrolases"/>
    <property type="match status" value="1"/>
</dbReference>
<keyword evidence="3" id="KW-1185">Reference proteome</keyword>
<dbReference type="RefSeq" id="WP_196292788.1">
    <property type="nucleotide sequence ID" value="NZ_JADQDM010000003.1"/>
</dbReference>
<proteinExistence type="predicted"/>
<name>A0ABS0I319_9BACT</name>